<dbReference type="Proteomes" id="UP000574761">
    <property type="component" value="Unassembled WGS sequence"/>
</dbReference>
<keyword evidence="2" id="KW-1185">Reference proteome</keyword>
<accession>A0A7W6D245</accession>
<dbReference type="RefSeq" id="WP_183798506.1">
    <property type="nucleotide sequence ID" value="NZ_JACIEE010000001.1"/>
</dbReference>
<name>A0A7W6D245_9HYPH</name>
<organism evidence="1 2">
    <name type="scientific">Mycoplana azooxidifex</name>
    <dbReference type="NCBI Taxonomy" id="1636188"/>
    <lineage>
        <taxon>Bacteria</taxon>
        <taxon>Pseudomonadati</taxon>
        <taxon>Pseudomonadota</taxon>
        <taxon>Alphaproteobacteria</taxon>
        <taxon>Hyphomicrobiales</taxon>
        <taxon>Rhizobiaceae</taxon>
        <taxon>Mycoplana</taxon>
    </lineage>
</organism>
<gene>
    <name evidence="1" type="ORF">GGQ64_000497</name>
</gene>
<evidence type="ECO:0000313" key="1">
    <source>
        <dbReference type="EMBL" id="MBB3975321.1"/>
    </source>
</evidence>
<dbReference type="EMBL" id="JACIEE010000001">
    <property type="protein sequence ID" value="MBB3975321.1"/>
    <property type="molecule type" value="Genomic_DNA"/>
</dbReference>
<sequence>MNTARHTVRAAVLLASGAALLGTLSALAFAGWLEHGSSILLSMAETGMSWCF</sequence>
<evidence type="ECO:0000313" key="2">
    <source>
        <dbReference type="Proteomes" id="UP000574761"/>
    </source>
</evidence>
<protein>
    <submittedName>
        <fullName evidence="1">Uncharacterized protein</fullName>
    </submittedName>
</protein>
<reference evidence="1 2" key="1">
    <citation type="submission" date="2020-08" db="EMBL/GenBank/DDBJ databases">
        <title>Genomic Encyclopedia of Type Strains, Phase IV (KMG-IV): sequencing the most valuable type-strain genomes for metagenomic binning, comparative biology and taxonomic classification.</title>
        <authorList>
            <person name="Goeker M."/>
        </authorList>
    </citation>
    <scope>NUCLEOTIDE SEQUENCE [LARGE SCALE GENOMIC DNA]</scope>
    <source>
        <strain evidence="1 2">DSM 100211</strain>
    </source>
</reference>
<proteinExistence type="predicted"/>
<comment type="caution">
    <text evidence="1">The sequence shown here is derived from an EMBL/GenBank/DDBJ whole genome shotgun (WGS) entry which is preliminary data.</text>
</comment>
<dbReference type="AlphaFoldDB" id="A0A7W6D245"/>